<dbReference type="EMBL" id="JBEDUW010000007">
    <property type="protein sequence ID" value="KAK9912825.1"/>
    <property type="molecule type" value="Genomic_DNA"/>
</dbReference>
<proteinExistence type="predicted"/>
<sequence length="74" mass="7925">MWQGTSRLVDFGGSMVVVAASPSAVPSASHSRRRPKPAAQFLPSPIPSQQLPSPIPPVLSTTPVSLYSDGRWRQ</sequence>
<dbReference type="AlphaFoldDB" id="A0AAW1VY79"/>
<reference evidence="2 3" key="1">
    <citation type="journal article" date="2023" name="G3 (Bethesda)">
        <title>A chromosome-length genome assembly and annotation of blackberry (Rubus argutus, cv. 'Hillquist').</title>
        <authorList>
            <person name="Bruna T."/>
            <person name="Aryal R."/>
            <person name="Dudchenko O."/>
            <person name="Sargent D.J."/>
            <person name="Mead D."/>
            <person name="Buti M."/>
            <person name="Cavallini A."/>
            <person name="Hytonen T."/>
            <person name="Andres J."/>
            <person name="Pham M."/>
            <person name="Weisz D."/>
            <person name="Mascagni F."/>
            <person name="Usai G."/>
            <person name="Natali L."/>
            <person name="Bassil N."/>
            <person name="Fernandez G.E."/>
            <person name="Lomsadze A."/>
            <person name="Armour M."/>
            <person name="Olukolu B."/>
            <person name="Poorten T."/>
            <person name="Britton C."/>
            <person name="Davik J."/>
            <person name="Ashrafi H."/>
            <person name="Aiden E.L."/>
            <person name="Borodovsky M."/>
            <person name="Worthington M."/>
        </authorList>
    </citation>
    <scope>NUCLEOTIDE SEQUENCE [LARGE SCALE GENOMIC DNA]</scope>
    <source>
        <strain evidence="2">PI 553951</strain>
    </source>
</reference>
<organism evidence="2 3">
    <name type="scientific">Rubus argutus</name>
    <name type="common">Southern blackberry</name>
    <dbReference type="NCBI Taxonomy" id="59490"/>
    <lineage>
        <taxon>Eukaryota</taxon>
        <taxon>Viridiplantae</taxon>
        <taxon>Streptophyta</taxon>
        <taxon>Embryophyta</taxon>
        <taxon>Tracheophyta</taxon>
        <taxon>Spermatophyta</taxon>
        <taxon>Magnoliopsida</taxon>
        <taxon>eudicotyledons</taxon>
        <taxon>Gunneridae</taxon>
        <taxon>Pentapetalae</taxon>
        <taxon>rosids</taxon>
        <taxon>fabids</taxon>
        <taxon>Rosales</taxon>
        <taxon>Rosaceae</taxon>
        <taxon>Rosoideae</taxon>
        <taxon>Rosoideae incertae sedis</taxon>
        <taxon>Rubus</taxon>
    </lineage>
</organism>
<keyword evidence="3" id="KW-1185">Reference proteome</keyword>
<dbReference type="Proteomes" id="UP001457282">
    <property type="component" value="Unassembled WGS sequence"/>
</dbReference>
<gene>
    <name evidence="2" type="ORF">M0R45_036665</name>
</gene>
<accession>A0AAW1VY79</accession>
<evidence type="ECO:0000313" key="3">
    <source>
        <dbReference type="Proteomes" id="UP001457282"/>
    </source>
</evidence>
<comment type="caution">
    <text evidence="2">The sequence shown here is derived from an EMBL/GenBank/DDBJ whole genome shotgun (WGS) entry which is preliminary data.</text>
</comment>
<protein>
    <submittedName>
        <fullName evidence="2">Uncharacterized protein</fullName>
    </submittedName>
</protein>
<feature type="region of interest" description="Disordered" evidence="1">
    <location>
        <begin position="22"/>
        <end position="74"/>
    </location>
</feature>
<evidence type="ECO:0000313" key="2">
    <source>
        <dbReference type="EMBL" id="KAK9912825.1"/>
    </source>
</evidence>
<evidence type="ECO:0000256" key="1">
    <source>
        <dbReference type="SAM" id="MobiDB-lite"/>
    </source>
</evidence>
<name>A0AAW1VY79_RUBAR</name>